<dbReference type="GO" id="GO:0003723">
    <property type="term" value="F:RNA binding"/>
    <property type="evidence" value="ECO:0007669"/>
    <property type="project" value="UniProtKB-KW"/>
</dbReference>
<keyword evidence="5" id="KW-1185">Reference proteome</keyword>
<dbReference type="InterPro" id="IPR002942">
    <property type="entry name" value="S4_RNA-bd"/>
</dbReference>
<dbReference type="PROSITE" id="PS50889">
    <property type="entry name" value="S4"/>
    <property type="match status" value="1"/>
</dbReference>
<proteinExistence type="predicted"/>
<dbReference type="STRING" id="525640.SAMN04487971_102352"/>
<dbReference type="CDD" id="cd00165">
    <property type="entry name" value="S4"/>
    <property type="match status" value="1"/>
</dbReference>
<dbReference type="EMBL" id="FNGE01000002">
    <property type="protein sequence ID" value="SDK71346.1"/>
    <property type="molecule type" value="Genomic_DNA"/>
</dbReference>
<dbReference type="RefSeq" id="WP_090752918.1">
    <property type="nucleotide sequence ID" value="NZ_FNGE01000002.1"/>
</dbReference>
<dbReference type="SMART" id="SM00363">
    <property type="entry name" value="S4"/>
    <property type="match status" value="1"/>
</dbReference>
<gene>
    <name evidence="4" type="ORF">SAMN04487971_102352</name>
</gene>
<evidence type="ECO:0000313" key="5">
    <source>
        <dbReference type="Proteomes" id="UP000199555"/>
    </source>
</evidence>
<dbReference type="Proteomes" id="UP000199555">
    <property type="component" value="Unassembled WGS sequence"/>
</dbReference>
<dbReference type="Gene3D" id="3.10.290.10">
    <property type="entry name" value="RNA-binding S4 domain"/>
    <property type="match status" value="1"/>
</dbReference>
<evidence type="ECO:0000256" key="1">
    <source>
        <dbReference type="PROSITE-ProRule" id="PRU00182"/>
    </source>
</evidence>
<dbReference type="SUPFAM" id="SSF55174">
    <property type="entry name" value="Alpha-L RNA-binding motif"/>
    <property type="match status" value="1"/>
</dbReference>
<dbReference type="InterPro" id="IPR036986">
    <property type="entry name" value="S4_RNA-bd_sf"/>
</dbReference>
<evidence type="ECO:0000259" key="3">
    <source>
        <dbReference type="SMART" id="SM00363"/>
    </source>
</evidence>
<name>A0A1G9E5A3_9RHOB</name>
<protein>
    <submittedName>
        <fullName evidence="4">Heat shock protein Hsp15</fullName>
    </submittedName>
</protein>
<keyword evidence="1" id="KW-0694">RNA-binding</keyword>
<accession>A0A1G9E5A3</accession>
<dbReference type="AlphaFoldDB" id="A0A1G9E5A3"/>
<dbReference type="Pfam" id="PF01479">
    <property type="entry name" value="S4"/>
    <property type="match status" value="1"/>
</dbReference>
<evidence type="ECO:0000256" key="2">
    <source>
        <dbReference type="SAM" id="MobiDB-lite"/>
    </source>
</evidence>
<sequence>MARKGRDRTPEVEDAPADAIRLDRWLCHARVFKTRTVAAERIAAGGVRINGAPCRKPGHEVKVGDVVTAAAPGGVRSLRVLSPGERRGPASEARALYEDLDAPDLPDAPGA</sequence>
<feature type="region of interest" description="Disordered" evidence="2">
    <location>
        <begin position="80"/>
        <end position="111"/>
    </location>
</feature>
<feature type="domain" description="RNA-binding S4" evidence="3">
    <location>
        <begin position="20"/>
        <end position="85"/>
    </location>
</feature>
<reference evidence="5" key="1">
    <citation type="submission" date="2016-10" db="EMBL/GenBank/DDBJ databases">
        <authorList>
            <person name="Varghese N."/>
            <person name="Submissions S."/>
        </authorList>
    </citation>
    <scope>NUCLEOTIDE SEQUENCE [LARGE SCALE GENOMIC DNA]</scope>
    <source>
        <strain evidence="5">CGMCC 1.7655</strain>
    </source>
</reference>
<organism evidence="4 5">
    <name type="scientific">Paracoccus chinensis</name>
    <dbReference type="NCBI Taxonomy" id="525640"/>
    <lineage>
        <taxon>Bacteria</taxon>
        <taxon>Pseudomonadati</taxon>
        <taxon>Pseudomonadota</taxon>
        <taxon>Alphaproteobacteria</taxon>
        <taxon>Rhodobacterales</taxon>
        <taxon>Paracoccaceae</taxon>
        <taxon>Paracoccus</taxon>
    </lineage>
</organism>
<keyword evidence="4" id="KW-0346">Stress response</keyword>
<dbReference type="OrthoDB" id="9797176at2"/>
<evidence type="ECO:0000313" key="4">
    <source>
        <dbReference type="EMBL" id="SDK71346.1"/>
    </source>
</evidence>